<dbReference type="AlphaFoldDB" id="A0A9W8ML33"/>
<sequence length="136" mass="15966">MRSLIEERVHRGSRANTLYFGCRSESKDQHYREQWRTLSDSSRLVYRTAFSRDNPEGVKRTYVQDRILEDAEQIWRLVDVEKAWIYISGSSNKMPLAVKESIAKAAQKYGGLDEEKSKDYVKDLVKQGRLLEECWS</sequence>
<name>A0A9W8ML33_9AGAR</name>
<dbReference type="Gene3D" id="3.40.50.80">
    <property type="entry name" value="Nucleotide-binding domain of ferredoxin-NADP reductase (FNR) module"/>
    <property type="match status" value="1"/>
</dbReference>
<dbReference type="SUPFAM" id="SSF52343">
    <property type="entry name" value="Ferredoxin reductase-like, C-terminal NADP-linked domain"/>
    <property type="match status" value="1"/>
</dbReference>
<reference evidence="3" key="1">
    <citation type="submission" date="2022-06" db="EMBL/GenBank/DDBJ databases">
        <title>Genome Sequence of Candolleomyces eurysporus.</title>
        <authorList>
            <person name="Buettner E."/>
        </authorList>
    </citation>
    <scope>NUCLEOTIDE SEQUENCE</scope>
    <source>
        <strain evidence="3">VTCC 930004</strain>
    </source>
</reference>
<dbReference type="GO" id="GO:0016491">
    <property type="term" value="F:oxidoreductase activity"/>
    <property type="evidence" value="ECO:0007669"/>
    <property type="project" value="InterPro"/>
</dbReference>
<proteinExistence type="predicted"/>
<evidence type="ECO:0000313" key="4">
    <source>
        <dbReference type="Proteomes" id="UP001140091"/>
    </source>
</evidence>
<feature type="domain" description="Oxidoreductase FAD/NAD(P)-binding" evidence="2">
    <location>
        <begin position="1"/>
        <end position="94"/>
    </location>
</feature>
<dbReference type="GO" id="GO:0010181">
    <property type="term" value="F:FMN binding"/>
    <property type="evidence" value="ECO:0007669"/>
    <property type="project" value="TreeGrafter"/>
</dbReference>
<dbReference type="InterPro" id="IPR039261">
    <property type="entry name" value="FNR_nucleotide-bd"/>
</dbReference>
<comment type="caution">
    <text evidence="3">The sequence shown here is derived from an EMBL/GenBank/DDBJ whole genome shotgun (WGS) entry which is preliminary data.</text>
</comment>
<keyword evidence="1" id="KW-0285">Flavoprotein</keyword>
<dbReference type="Proteomes" id="UP001140091">
    <property type="component" value="Unassembled WGS sequence"/>
</dbReference>
<dbReference type="OrthoDB" id="1856718at2759"/>
<keyword evidence="4" id="KW-1185">Reference proteome</keyword>
<dbReference type="PANTHER" id="PTHR19384">
    <property type="entry name" value="NITRIC OXIDE SYNTHASE-RELATED"/>
    <property type="match status" value="1"/>
</dbReference>
<evidence type="ECO:0000313" key="3">
    <source>
        <dbReference type="EMBL" id="KAJ2934641.1"/>
    </source>
</evidence>
<dbReference type="Pfam" id="PF00175">
    <property type="entry name" value="NAD_binding_1"/>
    <property type="match status" value="1"/>
</dbReference>
<dbReference type="InterPro" id="IPR001433">
    <property type="entry name" value="OxRdtase_FAD/NAD-bd"/>
</dbReference>
<evidence type="ECO:0000259" key="2">
    <source>
        <dbReference type="Pfam" id="PF00175"/>
    </source>
</evidence>
<evidence type="ECO:0000256" key="1">
    <source>
        <dbReference type="ARBA" id="ARBA00022630"/>
    </source>
</evidence>
<accession>A0A9W8ML33</accession>
<organism evidence="3 4">
    <name type="scientific">Candolleomyces eurysporus</name>
    <dbReference type="NCBI Taxonomy" id="2828524"/>
    <lineage>
        <taxon>Eukaryota</taxon>
        <taxon>Fungi</taxon>
        <taxon>Dikarya</taxon>
        <taxon>Basidiomycota</taxon>
        <taxon>Agaricomycotina</taxon>
        <taxon>Agaricomycetes</taxon>
        <taxon>Agaricomycetidae</taxon>
        <taxon>Agaricales</taxon>
        <taxon>Agaricineae</taxon>
        <taxon>Psathyrellaceae</taxon>
        <taxon>Candolleomyces</taxon>
    </lineage>
</organism>
<dbReference type="GO" id="GO:0050660">
    <property type="term" value="F:flavin adenine dinucleotide binding"/>
    <property type="evidence" value="ECO:0007669"/>
    <property type="project" value="TreeGrafter"/>
</dbReference>
<gene>
    <name evidence="3" type="ORF">H1R20_g2467</name>
</gene>
<feature type="non-terminal residue" evidence="3">
    <location>
        <position position="136"/>
    </location>
</feature>
<dbReference type="GO" id="GO:0005829">
    <property type="term" value="C:cytosol"/>
    <property type="evidence" value="ECO:0007669"/>
    <property type="project" value="TreeGrafter"/>
</dbReference>
<dbReference type="PANTHER" id="PTHR19384:SF10">
    <property type="entry name" value="NADPH-DEPENDENT DIFLAVIN OXIDOREDUCTASE 1"/>
    <property type="match status" value="1"/>
</dbReference>
<dbReference type="EMBL" id="JANBPK010000713">
    <property type="protein sequence ID" value="KAJ2934641.1"/>
    <property type="molecule type" value="Genomic_DNA"/>
</dbReference>
<protein>
    <recommendedName>
        <fullName evidence="2">Oxidoreductase FAD/NAD(P)-binding domain-containing protein</fullName>
    </recommendedName>
</protein>